<dbReference type="Proteomes" id="UP000324021">
    <property type="component" value="Unassembled WGS sequence"/>
</dbReference>
<name>A0A1G6USL4_9EURY</name>
<protein>
    <submittedName>
        <fullName evidence="1">Uncharacterized protein</fullName>
    </submittedName>
</protein>
<gene>
    <name evidence="1" type="ORF">SAMN05192552_102317</name>
</gene>
<organism evidence="1 2">
    <name type="scientific">Natrinema hispanicum</name>
    <dbReference type="NCBI Taxonomy" id="392421"/>
    <lineage>
        <taxon>Archaea</taxon>
        <taxon>Methanobacteriati</taxon>
        <taxon>Methanobacteriota</taxon>
        <taxon>Stenosarchaea group</taxon>
        <taxon>Halobacteria</taxon>
        <taxon>Halobacteriales</taxon>
        <taxon>Natrialbaceae</taxon>
        <taxon>Natrinema</taxon>
    </lineage>
</organism>
<reference evidence="1 2" key="1">
    <citation type="submission" date="2016-10" db="EMBL/GenBank/DDBJ databases">
        <authorList>
            <person name="Varghese N."/>
            <person name="Submissions S."/>
        </authorList>
    </citation>
    <scope>NUCLEOTIDE SEQUENCE [LARGE SCALE GENOMIC DNA]</scope>
    <source>
        <strain evidence="1 2">CDM_1</strain>
    </source>
</reference>
<evidence type="ECO:0000313" key="1">
    <source>
        <dbReference type="EMBL" id="SDD43706.1"/>
    </source>
</evidence>
<proteinExistence type="predicted"/>
<dbReference type="EMBL" id="FMZP01000023">
    <property type="protein sequence ID" value="SDD43706.1"/>
    <property type="molecule type" value="Genomic_DNA"/>
</dbReference>
<evidence type="ECO:0000313" key="2">
    <source>
        <dbReference type="Proteomes" id="UP000324021"/>
    </source>
</evidence>
<accession>A0A1G6USL4</accession>
<dbReference type="AlphaFoldDB" id="A0A1G6USL4"/>
<sequence length="37" mass="4374">MTNERQVTITLEFEYPITPGDLERVYCEILEQAEEGR</sequence>